<keyword evidence="1" id="KW-0560">Oxidoreductase</keyword>
<dbReference type="Gene3D" id="3.40.50.970">
    <property type="match status" value="1"/>
</dbReference>
<dbReference type="EMBL" id="JBHSXN010000001">
    <property type="protein sequence ID" value="MFC6951641.1"/>
    <property type="molecule type" value="Genomic_DNA"/>
</dbReference>
<evidence type="ECO:0000256" key="1">
    <source>
        <dbReference type="ARBA" id="ARBA00023002"/>
    </source>
</evidence>
<dbReference type="NCBIfam" id="TIGR03181">
    <property type="entry name" value="PDH_E1_alph_x"/>
    <property type="match status" value="1"/>
</dbReference>
<accession>A0ABD5VCG5</accession>
<dbReference type="Pfam" id="PF00676">
    <property type="entry name" value="E1_dh"/>
    <property type="match status" value="1"/>
</dbReference>
<dbReference type="PANTHER" id="PTHR43380">
    <property type="entry name" value="2-OXOISOVALERATE DEHYDROGENASE SUBUNIT ALPHA, MITOCHONDRIAL"/>
    <property type="match status" value="1"/>
</dbReference>
<comment type="caution">
    <text evidence="3">The sequence shown here is derived from an EMBL/GenBank/DDBJ whole genome shotgun (WGS) entry which is preliminary data.</text>
</comment>
<evidence type="ECO:0000259" key="2">
    <source>
        <dbReference type="Pfam" id="PF00676"/>
    </source>
</evidence>
<dbReference type="GO" id="GO:0044272">
    <property type="term" value="P:sulfur compound biosynthetic process"/>
    <property type="evidence" value="ECO:0007669"/>
    <property type="project" value="UniProtKB-ARBA"/>
</dbReference>
<dbReference type="InterPro" id="IPR017596">
    <property type="entry name" value="PdhA/BkdA"/>
</dbReference>
<dbReference type="InterPro" id="IPR001017">
    <property type="entry name" value="DH_E1"/>
</dbReference>
<dbReference type="SUPFAM" id="SSF52518">
    <property type="entry name" value="Thiamin diphosphate-binding fold (THDP-binding)"/>
    <property type="match status" value="1"/>
</dbReference>
<sequence>MSKADNIVRVMSPGGSQVTDHSVSAERARSLYETMVLARTFDEKAVSLHRQGRIGTYAPMAGQEAAQIGAVAAMPDRDYLFPTYRDHAMFLQRGVDLREVLLHLSGEGNYIDHEDPADLTTFPITIPIATQLPHAVGVGMAAKYKGDDVASLVSFGDGATSEGDFHEALNFAGVFETPTVFFCQNNGYAISVPRERQTASATIAQKAQAYGFDGVRVDGNDVFAVYDVVSEALENARNGGGPTLVEAVTYRKGAHTTTDDPSKYRDESDAEDWRLEDPLDRARTYLEEEFGWSETDEAATQEWATETVREAVAAAEDHTGLDPGEMFEHAYADMPAHLREQRRQLVDEPQVDH</sequence>
<dbReference type="InterPro" id="IPR029061">
    <property type="entry name" value="THDP-binding"/>
</dbReference>
<dbReference type="GO" id="GO:0016491">
    <property type="term" value="F:oxidoreductase activity"/>
    <property type="evidence" value="ECO:0007669"/>
    <property type="project" value="UniProtKB-KW"/>
</dbReference>
<feature type="domain" description="Dehydrogenase E1 component" evidence="2">
    <location>
        <begin position="32"/>
        <end position="319"/>
    </location>
</feature>
<protein>
    <submittedName>
        <fullName evidence="3">Pyruvate dehydrogenase (Acetyl-transferring) E1 component subunit alpha</fullName>
    </submittedName>
</protein>
<dbReference type="CDD" id="cd02000">
    <property type="entry name" value="TPP_E1_PDC_ADC_BCADC"/>
    <property type="match status" value="1"/>
</dbReference>
<evidence type="ECO:0000313" key="3">
    <source>
        <dbReference type="EMBL" id="MFC6951641.1"/>
    </source>
</evidence>
<dbReference type="GO" id="GO:0006082">
    <property type="term" value="P:organic acid metabolic process"/>
    <property type="evidence" value="ECO:0007669"/>
    <property type="project" value="UniProtKB-ARBA"/>
</dbReference>
<keyword evidence="3" id="KW-0670">Pyruvate</keyword>
<dbReference type="PANTHER" id="PTHR43380:SF1">
    <property type="entry name" value="2-OXOISOVALERATE DEHYDROGENASE SUBUNIT ALPHA, MITOCHONDRIAL"/>
    <property type="match status" value="1"/>
</dbReference>
<dbReference type="AlphaFoldDB" id="A0ABD5VCG5"/>
<dbReference type="RefSeq" id="WP_336348662.1">
    <property type="nucleotide sequence ID" value="NZ_JAZAQL010000001.1"/>
</dbReference>
<gene>
    <name evidence="3" type="primary">pdhA</name>
    <name evidence="3" type="ORF">ACFQGB_02080</name>
</gene>
<dbReference type="InterPro" id="IPR050771">
    <property type="entry name" value="Alpha-ketoacid_DH_E1_comp"/>
</dbReference>
<keyword evidence="4" id="KW-1185">Reference proteome</keyword>
<organism evidence="3 4">
    <name type="scientific">Halorubellus litoreus</name>
    <dbReference type="NCBI Taxonomy" id="755308"/>
    <lineage>
        <taxon>Archaea</taxon>
        <taxon>Methanobacteriati</taxon>
        <taxon>Methanobacteriota</taxon>
        <taxon>Stenosarchaea group</taxon>
        <taxon>Halobacteria</taxon>
        <taxon>Halobacteriales</taxon>
        <taxon>Halorubellaceae</taxon>
        <taxon>Halorubellus</taxon>
    </lineage>
</organism>
<evidence type="ECO:0000313" key="4">
    <source>
        <dbReference type="Proteomes" id="UP001596395"/>
    </source>
</evidence>
<reference evidence="3 4" key="1">
    <citation type="journal article" date="2019" name="Int. J. Syst. Evol. Microbiol.">
        <title>The Global Catalogue of Microorganisms (GCM) 10K type strain sequencing project: providing services to taxonomists for standard genome sequencing and annotation.</title>
        <authorList>
            <consortium name="The Broad Institute Genomics Platform"/>
            <consortium name="The Broad Institute Genome Sequencing Center for Infectious Disease"/>
            <person name="Wu L."/>
            <person name="Ma J."/>
        </authorList>
    </citation>
    <scope>NUCLEOTIDE SEQUENCE [LARGE SCALE GENOMIC DNA]</scope>
    <source>
        <strain evidence="3 4">GX26</strain>
    </source>
</reference>
<name>A0ABD5VCG5_9EURY</name>
<dbReference type="Proteomes" id="UP001596395">
    <property type="component" value="Unassembled WGS sequence"/>
</dbReference>
<proteinExistence type="predicted"/>